<dbReference type="RefSeq" id="WP_137325150.1">
    <property type="nucleotide sequence ID" value="NZ_LBIA02000001.1"/>
</dbReference>
<name>A0A4U6BM08_9BRAD</name>
<dbReference type="EMBL" id="LBIA02000001">
    <property type="protein sequence ID" value="TKT71400.1"/>
    <property type="molecule type" value="Genomic_DNA"/>
</dbReference>
<evidence type="ECO:0000313" key="1">
    <source>
        <dbReference type="EMBL" id="TKT71400.1"/>
    </source>
</evidence>
<accession>A0A4U6BM08</accession>
<reference evidence="1" key="1">
    <citation type="submission" date="2019-04" db="EMBL/GenBank/DDBJ databases">
        <title>Whole genome sequencing of cave bacteria.</title>
        <authorList>
            <person name="Gan H.M."/>
            <person name="Barton H."/>
            <person name="Savka M.A."/>
        </authorList>
    </citation>
    <scope>NUCLEOTIDE SEQUENCE [LARGE SCALE GENOMIC DNA]</scope>
    <source>
        <strain evidence="1">LC387</strain>
    </source>
</reference>
<gene>
    <name evidence="1" type="ORF">YH63_008220</name>
</gene>
<organism evidence="1 2">
    <name type="scientific">Afipia massiliensis</name>
    <dbReference type="NCBI Taxonomy" id="211460"/>
    <lineage>
        <taxon>Bacteria</taxon>
        <taxon>Pseudomonadati</taxon>
        <taxon>Pseudomonadota</taxon>
        <taxon>Alphaproteobacteria</taxon>
        <taxon>Hyphomicrobiales</taxon>
        <taxon>Nitrobacteraceae</taxon>
        <taxon>Afipia</taxon>
    </lineage>
</organism>
<comment type="caution">
    <text evidence="1">The sequence shown here is derived from an EMBL/GenBank/DDBJ whole genome shotgun (WGS) entry which is preliminary data.</text>
</comment>
<protein>
    <submittedName>
        <fullName evidence="1">Uncharacterized protein</fullName>
    </submittedName>
</protein>
<sequence length="102" mass="11075">MAENVIKFRVAGGDKLLFAKAAADADMTLSSYLRRAGRMAVTGRMMTRPMLTEAAHMRRLANRLATMAESKEVDPETLAAFAKSVAGEIHAIASRRLNQVAP</sequence>
<evidence type="ECO:0000313" key="2">
    <source>
        <dbReference type="Proteomes" id="UP000034832"/>
    </source>
</evidence>
<dbReference type="AlphaFoldDB" id="A0A4U6BM08"/>
<proteinExistence type="predicted"/>
<dbReference type="Proteomes" id="UP000034832">
    <property type="component" value="Unassembled WGS sequence"/>
</dbReference>
<keyword evidence="2" id="KW-1185">Reference proteome</keyword>